<accession>A0ABU5ZMG0</accession>
<reference evidence="9" key="1">
    <citation type="submission" date="2023-12" db="EMBL/GenBank/DDBJ databases">
        <title>Fervidustalea candida gen. nov., sp. nov., a novel member of the family Paenibacillaceae isolated from a geothermal area.</title>
        <authorList>
            <person name="Li W.-J."/>
            <person name="Jiao J.-Y."/>
            <person name="Chen Y."/>
        </authorList>
    </citation>
    <scope>NUCLEOTIDE SEQUENCE</scope>
    <source>
        <strain evidence="9">SYSU GA230002</strain>
    </source>
</reference>
<dbReference type="Pfam" id="PF04444">
    <property type="entry name" value="Dioxygenase_N"/>
    <property type="match status" value="1"/>
</dbReference>
<dbReference type="PANTHER" id="PTHR33711:SF7">
    <property type="entry name" value="INTRADIOL RING-CLEAVAGE DIOXYGENASES DOMAIN-CONTAINING PROTEIN-RELATED"/>
    <property type="match status" value="1"/>
</dbReference>
<evidence type="ECO:0000256" key="1">
    <source>
        <dbReference type="ARBA" id="ARBA00001965"/>
    </source>
</evidence>
<dbReference type="InterPro" id="IPR050770">
    <property type="entry name" value="Intradiol_RC_Dioxygenase"/>
</dbReference>
<evidence type="ECO:0000256" key="6">
    <source>
        <dbReference type="ARBA" id="ARBA00023004"/>
    </source>
</evidence>
<evidence type="ECO:0000313" key="10">
    <source>
        <dbReference type="Proteomes" id="UP001310386"/>
    </source>
</evidence>
<feature type="domain" description="Catechol dioxygenase N-terminal" evidence="8">
    <location>
        <begin position="2"/>
        <end position="66"/>
    </location>
</feature>
<keyword evidence="4 9" id="KW-0223">Dioxygenase</keyword>
<keyword evidence="3" id="KW-0479">Metal-binding</keyword>
<sequence>MDQRLSEVTTKLVQQLQLFMEESRITETELSKALQLLTEVGQHNEFQLLSDVLGISVLVDNITHGVESDGIVTDHNVLGPLYREEAPFMELPAVICREDEEGTPLYISGQVISAATGAPLANAIVDVWQANEKGYYENQDEDQPDFNLRGRMRTDEQGRYEIRTIVPGPYDIAKGGPVGRLLHALGRHDWRPAHIHFKVSCEGHVPLTTMLFVPGDPYLGSDAIGAVKHSLIMNMERHDDPEQIQERGLNKPFCTCRYDFKLKQPQSVGKPKLASEGSAL</sequence>
<keyword evidence="10" id="KW-1185">Reference proteome</keyword>
<evidence type="ECO:0000256" key="3">
    <source>
        <dbReference type="ARBA" id="ARBA00022723"/>
    </source>
</evidence>
<organism evidence="9 10">
    <name type="scientific">Ferviditalea candida</name>
    <dbReference type="NCBI Taxonomy" id="3108399"/>
    <lineage>
        <taxon>Bacteria</taxon>
        <taxon>Bacillati</taxon>
        <taxon>Bacillota</taxon>
        <taxon>Bacilli</taxon>
        <taxon>Bacillales</taxon>
        <taxon>Paenibacillaceae</taxon>
        <taxon>Ferviditalea</taxon>
    </lineage>
</organism>
<proteinExistence type="inferred from homology"/>
<name>A0ABU5ZMG0_9BACL</name>
<dbReference type="Pfam" id="PF00775">
    <property type="entry name" value="Dioxygenase_C"/>
    <property type="match status" value="1"/>
</dbReference>
<dbReference type="GO" id="GO:0051213">
    <property type="term" value="F:dioxygenase activity"/>
    <property type="evidence" value="ECO:0007669"/>
    <property type="project" value="UniProtKB-KW"/>
</dbReference>
<dbReference type="RefSeq" id="WP_371755820.1">
    <property type="nucleotide sequence ID" value="NZ_JAYJLD010000045.1"/>
</dbReference>
<evidence type="ECO:0000256" key="2">
    <source>
        <dbReference type="ARBA" id="ARBA00007825"/>
    </source>
</evidence>
<evidence type="ECO:0000256" key="4">
    <source>
        <dbReference type="ARBA" id="ARBA00022964"/>
    </source>
</evidence>
<dbReference type="InterPro" id="IPR007535">
    <property type="entry name" value="Catechol_dOase_N"/>
</dbReference>
<comment type="caution">
    <text evidence="9">The sequence shown here is derived from an EMBL/GenBank/DDBJ whole genome shotgun (WGS) entry which is preliminary data.</text>
</comment>
<dbReference type="PANTHER" id="PTHR33711">
    <property type="entry name" value="DIOXYGENASE, PUTATIVE (AFU_ORTHOLOGUE AFUA_2G02910)-RELATED"/>
    <property type="match status" value="1"/>
</dbReference>
<keyword evidence="6" id="KW-0408">Iron</keyword>
<evidence type="ECO:0000313" key="9">
    <source>
        <dbReference type="EMBL" id="MEB3103693.1"/>
    </source>
</evidence>
<dbReference type="SUPFAM" id="SSF49482">
    <property type="entry name" value="Aromatic compound dioxygenase"/>
    <property type="match status" value="1"/>
</dbReference>
<dbReference type="CDD" id="cd03458">
    <property type="entry name" value="Catechol_intradiol_dioxygenases"/>
    <property type="match status" value="1"/>
</dbReference>
<dbReference type="InterPro" id="IPR000627">
    <property type="entry name" value="Intradiol_dOase_C"/>
</dbReference>
<dbReference type="InterPro" id="IPR015889">
    <property type="entry name" value="Intradiol_dOase_core"/>
</dbReference>
<protein>
    <submittedName>
        <fullName evidence="9">Dioxygenase</fullName>
    </submittedName>
</protein>
<evidence type="ECO:0000259" key="8">
    <source>
        <dbReference type="Pfam" id="PF04444"/>
    </source>
</evidence>
<dbReference type="Proteomes" id="UP001310386">
    <property type="component" value="Unassembled WGS sequence"/>
</dbReference>
<evidence type="ECO:0000256" key="5">
    <source>
        <dbReference type="ARBA" id="ARBA00023002"/>
    </source>
</evidence>
<comment type="similarity">
    <text evidence="2">Belongs to the intradiol ring-cleavage dioxygenase family.</text>
</comment>
<gene>
    <name evidence="9" type="ORF">VF724_18820</name>
</gene>
<dbReference type="Gene3D" id="2.60.130.10">
    <property type="entry name" value="Aromatic compound dioxygenase"/>
    <property type="match status" value="1"/>
</dbReference>
<feature type="domain" description="Intradiol ring-cleavage dioxygenases" evidence="7">
    <location>
        <begin position="79"/>
        <end position="262"/>
    </location>
</feature>
<evidence type="ECO:0000259" key="7">
    <source>
        <dbReference type="Pfam" id="PF00775"/>
    </source>
</evidence>
<comment type="cofactor">
    <cofactor evidence="1">
        <name>Fe(3+)</name>
        <dbReference type="ChEBI" id="CHEBI:29034"/>
    </cofactor>
</comment>
<dbReference type="EMBL" id="JAYJLD010000045">
    <property type="protein sequence ID" value="MEB3103693.1"/>
    <property type="molecule type" value="Genomic_DNA"/>
</dbReference>
<keyword evidence="5" id="KW-0560">Oxidoreductase</keyword>